<dbReference type="HOGENOM" id="CLU_018816_1_0_5"/>
<dbReference type="EMBL" id="CP000928">
    <property type="protein sequence ID" value="ABZ74225.1"/>
    <property type="molecule type" value="Genomic_DNA"/>
</dbReference>
<dbReference type="GO" id="GO:1990281">
    <property type="term" value="C:efflux pump complex"/>
    <property type="evidence" value="ECO:0007669"/>
    <property type="project" value="TreeGrafter"/>
</dbReference>
<dbReference type="KEGG" id="cak:Caul_5105"/>
<accession>B0T950</accession>
<keyword evidence="4" id="KW-0614">Plasmid</keyword>
<dbReference type="Pfam" id="PF25973">
    <property type="entry name" value="BSH_CzcB"/>
    <property type="match status" value="1"/>
</dbReference>
<dbReference type="Gene3D" id="2.40.50.100">
    <property type="match status" value="1"/>
</dbReference>
<dbReference type="Gene3D" id="1.10.287.470">
    <property type="entry name" value="Helix hairpin bin"/>
    <property type="match status" value="1"/>
</dbReference>
<sequence length="348" mass="36032">MSYRSKFTVAAVLGSLALPLAACGGHKEAADPRTEVPLVRVATAGGAAKAERGFSGVVTARVQSDLGFRVPGKVIERLVDAGQTVRRGQPLMRIDRTDYALALDAIRARAQQTAADEKRYRDLVAVGAVSASAYDQIKAAADAAQAQMRAAQNEANYALLVADADGVVVETLAEPGQVVTAGQTVVRLAHAGAREAKISLPETVRPQIGSSATAVLFDGGQISSAHLRLLSDAADPQTRTFEARYVLEGQAASAPLGATVQISLPDTRSGAALQVPLAAIYDTGKGAGVWVVDPAKSVVVWRPVQLTGLSEETATVASGLSSGERFVALGAHLLHAGQKVRVQTGAAQ</sequence>
<dbReference type="SUPFAM" id="SSF111369">
    <property type="entry name" value="HlyD-like secretion proteins"/>
    <property type="match status" value="1"/>
</dbReference>
<comment type="similarity">
    <text evidence="1">Belongs to the membrane fusion protein (MFP) (TC 8.A.1) family.</text>
</comment>
<dbReference type="AlphaFoldDB" id="B0T950"/>
<dbReference type="InterPro" id="IPR006143">
    <property type="entry name" value="RND_pump_MFP"/>
</dbReference>
<dbReference type="NCBIfam" id="TIGR01730">
    <property type="entry name" value="RND_mfp"/>
    <property type="match status" value="1"/>
</dbReference>
<name>B0T950_CAUSK</name>
<dbReference type="PANTHER" id="PTHR30469">
    <property type="entry name" value="MULTIDRUG RESISTANCE PROTEIN MDTA"/>
    <property type="match status" value="1"/>
</dbReference>
<dbReference type="GO" id="GO:0015562">
    <property type="term" value="F:efflux transmembrane transporter activity"/>
    <property type="evidence" value="ECO:0007669"/>
    <property type="project" value="TreeGrafter"/>
</dbReference>
<reference evidence="4" key="1">
    <citation type="submission" date="2008-01" db="EMBL/GenBank/DDBJ databases">
        <title>Complete sequence of plasmid1 pCAUL01 of Caulobacter sp. K31.</title>
        <authorList>
            <consortium name="US DOE Joint Genome Institute"/>
            <person name="Copeland A."/>
            <person name="Lucas S."/>
            <person name="Lapidus A."/>
            <person name="Barry K."/>
            <person name="Glavina del Rio T."/>
            <person name="Dalin E."/>
            <person name="Tice H."/>
            <person name="Pitluck S."/>
            <person name="Bruce D."/>
            <person name="Goodwin L."/>
            <person name="Thompson L.S."/>
            <person name="Brettin T."/>
            <person name="Detter J.C."/>
            <person name="Han C."/>
            <person name="Schmutz J."/>
            <person name="Larimer F."/>
            <person name="Land M."/>
            <person name="Hauser L."/>
            <person name="Kyrpides N."/>
            <person name="Kim E."/>
            <person name="Stephens C."/>
            <person name="Richardson P."/>
        </authorList>
    </citation>
    <scope>NUCLEOTIDE SEQUENCE [LARGE SCALE GENOMIC DNA]</scope>
    <source>
        <plasmid evidence="4">K31</plasmid>
        <plasmid evidence="4">pCAUL01</plasmid>
    </source>
</reference>
<evidence type="ECO:0000256" key="1">
    <source>
        <dbReference type="ARBA" id="ARBA00009477"/>
    </source>
</evidence>
<organism evidence="4">
    <name type="scientific">Caulobacter sp. (strain K31)</name>
    <dbReference type="NCBI Taxonomy" id="366602"/>
    <lineage>
        <taxon>Bacteria</taxon>
        <taxon>Pseudomonadati</taxon>
        <taxon>Pseudomonadota</taxon>
        <taxon>Alphaproteobacteria</taxon>
        <taxon>Caulobacterales</taxon>
        <taxon>Caulobacteraceae</taxon>
        <taxon>Caulobacter</taxon>
    </lineage>
</organism>
<evidence type="ECO:0000313" key="4">
    <source>
        <dbReference type="EMBL" id="ABZ74225.1"/>
    </source>
</evidence>
<gene>
    <name evidence="4" type="ordered locus">Caul_5105</name>
</gene>
<dbReference type="PANTHER" id="PTHR30469:SF18">
    <property type="entry name" value="RESISTANCE-NODULATION-CELL DIVISION (RND) EFFLUX MEMBRANE FUSION PROTEIN-RELATED"/>
    <property type="match status" value="1"/>
</dbReference>
<proteinExistence type="inferred from homology"/>
<feature type="chain" id="PRO_5002753123" evidence="2">
    <location>
        <begin position="23"/>
        <end position="348"/>
    </location>
</feature>
<dbReference type="Gene3D" id="2.40.30.170">
    <property type="match status" value="1"/>
</dbReference>
<feature type="domain" description="CzcB-like barrel-sandwich hybrid" evidence="3">
    <location>
        <begin position="69"/>
        <end position="189"/>
    </location>
</feature>
<dbReference type="Gene3D" id="2.40.420.20">
    <property type="match status" value="1"/>
</dbReference>
<evidence type="ECO:0000259" key="3">
    <source>
        <dbReference type="Pfam" id="PF25973"/>
    </source>
</evidence>
<keyword evidence="2" id="KW-0732">Signal</keyword>
<dbReference type="OrthoDB" id="9813967at2"/>
<dbReference type="InterPro" id="IPR058647">
    <property type="entry name" value="BSH_CzcB-like"/>
</dbReference>
<feature type="signal peptide" evidence="2">
    <location>
        <begin position="1"/>
        <end position="22"/>
    </location>
</feature>
<protein>
    <submittedName>
        <fullName evidence="4">Efflux transporter, RND family, MFP subunit</fullName>
    </submittedName>
</protein>
<geneLocation type="plasmid" evidence="4">
    <name>pCAUL01</name>
</geneLocation>
<evidence type="ECO:0000256" key="2">
    <source>
        <dbReference type="SAM" id="SignalP"/>
    </source>
</evidence>